<reference evidence="1 2" key="1">
    <citation type="journal article" date="2018" name="Front. Plant Sci.">
        <title>Red Clover (Trifolium pratense) and Zigzag Clover (T. medium) - A Picture of Genomic Similarities and Differences.</title>
        <authorList>
            <person name="Dluhosova J."/>
            <person name="Istvanek J."/>
            <person name="Nedelnik J."/>
            <person name="Repkova J."/>
        </authorList>
    </citation>
    <scope>NUCLEOTIDE SEQUENCE [LARGE SCALE GENOMIC DNA]</scope>
    <source>
        <strain evidence="2">cv. 10/8</strain>
        <tissue evidence="1">Leaf</tissue>
    </source>
</reference>
<comment type="caution">
    <text evidence="1">The sequence shown here is derived from an EMBL/GenBank/DDBJ whole genome shotgun (WGS) entry which is preliminary data.</text>
</comment>
<organism evidence="1 2">
    <name type="scientific">Trifolium medium</name>
    <dbReference type="NCBI Taxonomy" id="97028"/>
    <lineage>
        <taxon>Eukaryota</taxon>
        <taxon>Viridiplantae</taxon>
        <taxon>Streptophyta</taxon>
        <taxon>Embryophyta</taxon>
        <taxon>Tracheophyta</taxon>
        <taxon>Spermatophyta</taxon>
        <taxon>Magnoliopsida</taxon>
        <taxon>eudicotyledons</taxon>
        <taxon>Gunneridae</taxon>
        <taxon>Pentapetalae</taxon>
        <taxon>rosids</taxon>
        <taxon>fabids</taxon>
        <taxon>Fabales</taxon>
        <taxon>Fabaceae</taxon>
        <taxon>Papilionoideae</taxon>
        <taxon>50 kb inversion clade</taxon>
        <taxon>NPAAA clade</taxon>
        <taxon>Hologalegina</taxon>
        <taxon>IRL clade</taxon>
        <taxon>Trifolieae</taxon>
        <taxon>Trifolium</taxon>
    </lineage>
</organism>
<keyword evidence="2" id="KW-1185">Reference proteome</keyword>
<dbReference type="Proteomes" id="UP000265520">
    <property type="component" value="Unassembled WGS sequence"/>
</dbReference>
<evidence type="ECO:0000313" key="1">
    <source>
        <dbReference type="EMBL" id="MCI64875.1"/>
    </source>
</evidence>
<feature type="non-terminal residue" evidence="1">
    <location>
        <position position="17"/>
    </location>
</feature>
<dbReference type="EMBL" id="LXQA010665013">
    <property type="protein sequence ID" value="MCI64875.1"/>
    <property type="molecule type" value="Genomic_DNA"/>
</dbReference>
<sequence length="17" mass="1838">MWPMAMPYLALAGVTSV</sequence>
<name>A0A392TYB4_9FABA</name>
<evidence type="ECO:0000313" key="2">
    <source>
        <dbReference type="Proteomes" id="UP000265520"/>
    </source>
</evidence>
<accession>A0A392TYB4</accession>
<dbReference type="AlphaFoldDB" id="A0A392TYB4"/>
<proteinExistence type="predicted"/>
<protein>
    <submittedName>
        <fullName evidence="1">Uncharacterized protein</fullName>
    </submittedName>
</protein>